<evidence type="ECO:0000259" key="4">
    <source>
        <dbReference type="PROSITE" id="PS50600"/>
    </source>
</evidence>
<feature type="domain" description="Ubiquitin-like protease family profile" evidence="4">
    <location>
        <begin position="670"/>
        <end position="862"/>
    </location>
</feature>
<dbReference type="PROSITE" id="PS50600">
    <property type="entry name" value="ULP_PROTEASE"/>
    <property type="match status" value="1"/>
</dbReference>
<reference evidence="5" key="2">
    <citation type="submission" date="2021-03" db="UniProtKB">
        <authorList>
            <consortium name="EnsemblPlants"/>
        </authorList>
    </citation>
    <scope>IDENTIFICATION</scope>
</reference>
<dbReference type="GO" id="GO:0006508">
    <property type="term" value="P:proteolysis"/>
    <property type="evidence" value="ECO:0007669"/>
    <property type="project" value="UniProtKB-KW"/>
</dbReference>
<keyword evidence="2" id="KW-0645">Protease</keyword>
<name>A0A803LIG7_CHEQI</name>
<dbReference type="Gramene" id="AUR62013764-RA">
    <property type="protein sequence ID" value="AUR62013764-RA:cds"/>
    <property type="gene ID" value="AUR62013764"/>
</dbReference>
<dbReference type="InterPro" id="IPR003653">
    <property type="entry name" value="Peptidase_C48_C"/>
</dbReference>
<keyword evidence="3" id="KW-0378">Hydrolase</keyword>
<evidence type="ECO:0000256" key="3">
    <source>
        <dbReference type="ARBA" id="ARBA00022801"/>
    </source>
</evidence>
<dbReference type="InterPro" id="IPR038765">
    <property type="entry name" value="Papain-like_cys_pep_sf"/>
</dbReference>
<sequence>MEEDLPVEGESEGEFTNIGTIWKILSEIEVEIMVYLLGNRNGHQSLANDDLELRPDQHGDMFGDGLTALVALVFLDAGATRIFIRFGLDFIPMVRTRGGATFKKRRGLRSSTVGVKLKDTGACINLDHEDEEHIDGGSKMIDDDTNRDKDACIEKGLKKKAITKKKKPSNIENAIPLSTVMEGKKGNESSSSHAIVLPAKKRKLDENEGLKVKKVKANKDKNIVIHRQESAIIDSDVHMPFHLVEMIKTFSDDQIKAVKEIGFGDVFCLPCKTSKKVEEISRCANAINPDYDLKVKWRSHFGLMGENDQIPLGFLESKIPLLVDGGEEFRQLFIMHAFSSFLAPTSNRTVDLRIVKCLVDVNQIRIYNWSKYVLDRLCEAVKSYKEGNIEWFCGCVLMLEIIYFHRLRFRNVVLNSTIPLIQHWTDVDIRDRIRNEKLSKGFGCGILEFDTYPVSEKLQFEDGQVVCNQFKEAPVNQTSGKESVVYEGVRSNVKGVIQFELPASSMSNEEIRSIAIDEVYEKFLLMKRDLEVVSNFYMNELKVLFQTRKSNDASTSTPPMSQTDLFFMNPRVHEIVDEIVSLVNWINVVVGEVPRIGFEHVLSNGKSKCSLAMDVSLFGDKVTYVTEYMKSSNKDMKVLDAVVQELVDYCISDYHGFDLNEVLVSFGKPFEITRNEFLSLGAPAIAISSVIIDCWAMLLNENQKSSAHGPQKLYFGVSQSAFLLEVANTDSNTQDIDKLFDIWSRWLFIPCNDFDIANVELIFVPLLLNEHFFLIVVNLKEEKLQFIDNMSYDTKYMSEVEKFSDVLSDMLSTFLDQRLPQSNDSVKNMIEYTLESPSVNWKSGKQKNNDSGIYTMVSMLYFDGADVFDCDVLKTVSTRRTLRAQIAATLVLSDMNIVRDEVLEKLSEFRLIRSQVAKDVFDGIKKKTKQGKKEKKV</sequence>
<proteinExistence type="inferred from homology"/>
<evidence type="ECO:0000256" key="1">
    <source>
        <dbReference type="ARBA" id="ARBA00005234"/>
    </source>
</evidence>
<dbReference type="PANTHER" id="PTHR34835">
    <property type="entry name" value="OS07G0283600 PROTEIN-RELATED"/>
    <property type="match status" value="1"/>
</dbReference>
<dbReference type="SUPFAM" id="SSF54001">
    <property type="entry name" value="Cysteine proteinases"/>
    <property type="match status" value="1"/>
</dbReference>
<organism evidence="5 6">
    <name type="scientific">Chenopodium quinoa</name>
    <name type="common">Quinoa</name>
    <dbReference type="NCBI Taxonomy" id="63459"/>
    <lineage>
        <taxon>Eukaryota</taxon>
        <taxon>Viridiplantae</taxon>
        <taxon>Streptophyta</taxon>
        <taxon>Embryophyta</taxon>
        <taxon>Tracheophyta</taxon>
        <taxon>Spermatophyta</taxon>
        <taxon>Magnoliopsida</taxon>
        <taxon>eudicotyledons</taxon>
        <taxon>Gunneridae</taxon>
        <taxon>Pentapetalae</taxon>
        <taxon>Caryophyllales</taxon>
        <taxon>Chenopodiaceae</taxon>
        <taxon>Chenopodioideae</taxon>
        <taxon>Atripliceae</taxon>
        <taxon>Chenopodium</taxon>
    </lineage>
</organism>
<dbReference type="Gene3D" id="3.40.395.10">
    <property type="entry name" value="Adenoviral Proteinase, Chain A"/>
    <property type="match status" value="1"/>
</dbReference>
<dbReference type="EnsemblPlants" id="AUR62013764-RA">
    <property type="protein sequence ID" value="AUR62013764-RA:cds"/>
    <property type="gene ID" value="AUR62013764"/>
</dbReference>
<dbReference type="Proteomes" id="UP000596660">
    <property type="component" value="Unplaced"/>
</dbReference>
<protein>
    <recommendedName>
        <fullName evidence="4">Ubiquitin-like protease family profile domain-containing protein</fullName>
    </recommendedName>
</protein>
<evidence type="ECO:0000256" key="2">
    <source>
        <dbReference type="ARBA" id="ARBA00022670"/>
    </source>
</evidence>
<accession>A0A803LIG7</accession>
<reference evidence="5" key="1">
    <citation type="journal article" date="2017" name="Nature">
        <title>The genome of Chenopodium quinoa.</title>
        <authorList>
            <person name="Jarvis D.E."/>
            <person name="Ho Y.S."/>
            <person name="Lightfoot D.J."/>
            <person name="Schmoeckel S.M."/>
            <person name="Li B."/>
            <person name="Borm T.J.A."/>
            <person name="Ohyanagi H."/>
            <person name="Mineta K."/>
            <person name="Michell C.T."/>
            <person name="Saber N."/>
            <person name="Kharbatia N.M."/>
            <person name="Rupper R.R."/>
            <person name="Sharp A.R."/>
            <person name="Dally N."/>
            <person name="Boughton B.A."/>
            <person name="Woo Y.H."/>
            <person name="Gao G."/>
            <person name="Schijlen E.G.W.M."/>
            <person name="Guo X."/>
            <person name="Momin A.A."/>
            <person name="Negrao S."/>
            <person name="Al-Babili S."/>
            <person name="Gehring C."/>
            <person name="Roessner U."/>
            <person name="Jung C."/>
            <person name="Murphy K."/>
            <person name="Arold S.T."/>
            <person name="Gojobori T."/>
            <person name="van der Linden C.G."/>
            <person name="van Loo E.N."/>
            <person name="Jellen E.N."/>
            <person name="Maughan P.J."/>
            <person name="Tester M."/>
        </authorList>
    </citation>
    <scope>NUCLEOTIDE SEQUENCE [LARGE SCALE GENOMIC DNA]</scope>
    <source>
        <strain evidence="5">cv. PI 614886</strain>
    </source>
</reference>
<keyword evidence="6" id="KW-1185">Reference proteome</keyword>
<evidence type="ECO:0000313" key="6">
    <source>
        <dbReference type="Proteomes" id="UP000596660"/>
    </source>
</evidence>
<dbReference type="PANTHER" id="PTHR34835:SF34">
    <property type="entry name" value="OS08G0555500 PROTEIN"/>
    <property type="match status" value="1"/>
</dbReference>
<comment type="similarity">
    <text evidence="1">Belongs to the peptidase C48 family.</text>
</comment>
<evidence type="ECO:0000313" key="5">
    <source>
        <dbReference type="EnsemblPlants" id="AUR62013764-RA:cds"/>
    </source>
</evidence>
<dbReference type="AlphaFoldDB" id="A0A803LIG7"/>
<dbReference type="GO" id="GO:0008234">
    <property type="term" value="F:cysteine-type peptidase activity"/>
    <property type="evidence" value="ECO:0007669"/>
    <property type="project" value="InterPro"/>
</dbReference>